<dbReference type="CDD" id="cd06558">
    <property type="entry name" value="crotonase-like"/>
    <property type="match status" value="1"/>
</dbReference>
<dbReference type="InterPro" id="IPR029045">
    <property type="entry name" value="ClpP/crotonase-like_dom_sf"/>
</dbReference>
<dbReference type="PANTHER" id="PTHR43802">
    <property type="entry name" value="ENOYL-COA HYDRATASE"/>
    <property type="match status" value="1"/>
</dbReference>
<proteinExistence type="inferred from homology"/>
<organism evidence="2">
    <name type="scientific">marine metagenome</name>
    <dbReference type="NCBI Taxonomy" id="408172"/>
    <lineage>
        <taxon>unclassified sequences</taxon>
        <taxon>metagenomes</taxon>
        <taxon>ecological metagenomes</taxon>
    </lineage>
</organism>
<name>A0A382VHR1_9ZZZZ</name>
<dbReference type="PANTHER" id="PTHR43802:SF1">
    <property type="entry name" value="IP11341P-RELATED"/>
    <property type="match status" value="1"/>
</dbReference>
<accession>A0A382VHR1</accession>
<dbReference type="Pfam" id="PF00378">
    <property type="entry name" value="ECH_1"/>
    <property type="match status" value="1"/>
</dbReference>
<sequence>MVHEQILTETIGRVGVIRLNRPEKLNAWTNQMSHEIKNQIATWNDDDSIGAIILTGEGRAFCAGADVGDFADRAQANKKGEGEKIVQGLSEPYEYPTMLRKSKPTIAAINGYAVGVGLTMILPCDIRIASTEAKLSIRFIKMGLMPELGSTRILSELIGLGHATDMCL</sequence>
<dbReference type="Gene3D" id="3.90.226.10">
    <property type="entry name" value="2-enoyl-CoA Hydratase, Chain A, domain 1"/>
    <property type="match status" value="1"/>
</dbReference>
<evidence type="ECO:0008006" key="3">
    <source>
        <dbReference type="Google" id="ProtNLM"/>
    </source>
</evidence>
<feature type="non-terminal residue" evidence="2">
    <location>
        <position position="168"/>
    </location>
</feature>
<protein>
    <recommendedName>
        <fullName evidence="3">Enoyl-CoA hydratase</fullName>
    </recommendedName>
</protein>
<reference evidence="2" key="1">
    <citation type="submission" date="2018-05" db="EMBL/GenBank/DDBJ databases">
        <authorList>
            <person name="Lanie J.A."/>
            <person name="Ng W.-L."/>
            <person name="Kazmierczak K.M."/>
            <person name="Andrzejewski T.M."/>
            <person name="Davidsen T.M."/>
            <person name="Wayne K.J."/>
            <person name="Tettelin H."/>
            <person name="Glass J.I."/>
            <person name="Rusch D."/>
            <person name="Podicherti R."/>
            <person name="Tsui H.-C.T."/>
            <person name="Winkler M.E."/>
        </authorList>
    </citation>
    <scope>NUCLEOTIDE SEQUENCE</scope>
</reference>
<evidence type="ECO:0000256" key="1">
    <source>
        <dbReference type="ARBA" id="ARBA00005254"/>
    </source>
</evidence>
<evidence type="ECO:0000313" key="2">
    <source>
        <dbReference type="EMBL" id="SVD46017.1"/>
    </source>
</evidence>
<dbReference type="EMBL" id="UINC01152050">
    <property type="protein sequence ID" value="SVD46017.1"/>
    <property type="molecule type" value="Genomic_DNA"/>
</dbReference>
<comment type="similarity">
    <text evidence="1">Belongs to the enoyl-CoA hydratase/isomerase family.</text>
</comment>
<gene>
    <name evidence="2" type="ORF">METZ01_LOCUS398871</name>
</gene>
<dbReference type="InterPro" id="IPR001753">
    <property type="entry name" value="Enoyl-CoA_hydra/iso"/>
</dbReference>
<dbReference type="SUPFAM" id="SSF52096">
    <property type="entry name" value="ClpP/crotonase"/>
    <property type="match status" value="1"/>
</dbReference>
<dbReference type="AlphaFoldDB" id="A0A382VHR1"/>